<keyword evidence="2" id="KW-1185">Reference proteome</keyword>
<accession>A0ACC2TLK5</accession>
<dbReference type="Proteomes" id="UP001165960">
    <property type="component" value="Unassembled WGS sequence"/>
</dbReference>
<name>A0ACC2TLK5_9FUNG</name>
<comment type="caution">
    <text evidence="1">The sequence shown here is derived from an EMBL/GenBank/DDBJ whole genome shotgun (WGS) entry which is preliminary data.</text>
</comment>
<reference evidence="1" key="1">
    <citation type="submission" date="2022-04" db="EMBL/GenBank/DDBJ databases">
        <title>Genome of the entomopathogenic fungus Entomophthora muscae.</title>
        <authorList>
            <person name="Elya C."/>
            <person name="Lovett B.R."/>
            <person name="Lee E."/>
            <person name="Macias A.M."/>
            <person name="Hajek A.E."/>
            <person name="De Bivort B.L."/>
            <person name="Kasson M.T."/>
            <person name="De Fine Licht H.H."/>
            <person name="Stajich J.E."/>
        </authorList>
    </citation>
    <scope>NUCLEOTIDE SEQUENCE</scope>
    <source>
        <strain evidence="1">Berkeley</strain>
    </source>
</reference>
<protein>
    <submittedName>
        <fullName evidence="1">60S ribosomal protein L7</fullName>
    </submittedName>
</protein>
<proteinExistence type="predicted"/>
<gene>
    <name evidence="1" type="primary">RPL7_2</name>
    <name evidence="1" type="ORF">DSO57_1035145</name>
</gene>
<keyword evidence="1" id="KW-0687">Ribonucleoprotein</keyword>
<organism evidence="1 2">
    <name type="scientific">Entomophthora muscae</name>
    <dbReference type="NCBI Taxonomy" id="34485"/>
    <lineage>
        <taxon>Eukaryota</taxon>
        <taxon>Fungi</taxon>
        <taxon>Fungi incertae sedis</taxon>
        <taxon>Zoopagomycota</taxon>
        <taxon>Entomophthoromycotina</taxon>
        <taxon>Entomophthoromycetes</taxon>
        <taxon>Entomophthorales</taxon>
        <taxon>Entomophthoraceae</taxon>
        <taxon>Entomophthora</taxon>
    </lineage>
</organism>
<evidence type="ECO:0000313" key="1">
    <source>
        <dbReference type="EMBL" id="KAJ9075544.1"/>
    </source>
</evidence>
<keyword evidence="1" id="KW-0689">Ribosomal protein</keyword>
<sequence>MSKVASKVLKPESLLKKEAHIKSDDQIKADKLAKKEDFKAKQKVIYARAKKYAREYTAQRNNIRNQVRQAKESGNFFVPAQPKLAFVIRTKGINKLAPKPRKILQLLRLLQINNGVFVRLTKATKQMLQLIEPYVTYGEPSLKTIKEIIYKRGHGKVKGQKNPPFR</sequence>
<evidence type="ECO:0000313" key="2">
    <source>
        <dbReference type="Proteomes" id="UP001165960"/>
    </source>
</evidence>
<dbReference type="EMBL" id="QTSX02002434">
    <property type="protein sequence ID" value="KAJ9075544.1"/>
    <property type="molecule type" value="Genomic_DNA"/>
</dbReference>